<keyword evidence="5 7" id="KW-1133">Transmembrane helix</keyword>
<feature type="transmembrane region" description="Helical" evidence="7">
    <location>
        <begin position="12"/>
        <end position="33"/>
    </location>
</feature>
<feature type="transmembrane region" description="Helical" evidence="7">
    <location>
        <begin position="53"/>
        <end position="70"/>
    </location>
</feature>
<evidence type="ECO:0000256" key="1">
    <source>
        <dbReference type="ARBA" id="ARBA00004651"/>
    </source>
</evidence>
<gene>
    <name evidence="8" type="ORF">C5O19_21540</name>
</gene>
<dbReference type="Pfam" id="PF07690">
    <property type="entry name" value="MFS_1"/>
    <property type="match status" value="1"/>
</dbReference>
<evidence type="ECO:0008006" key="10">
    <source>
        <dbReference type="Google" id="ProtNLM"/>
    </source>
</evidence>
<dbReference type="GO" id="GO:0005886">
    <property type="term" value="C:plasma membrane"/>
    <property type="evidence" value="ECO:0007669"/>
    <property type="project" value="UniProtKB-SubCell"/>
</dbReference>
<comment type="caution">
    <text evidence="8">The sequence shown here is derived from an EMBL/GenBank/DDBJ whole genome shotgun (WGS) entry which is preliminary data.</text>
</comment>
<evidence type="ECO:0000256" key="3">
    <source>
        <dbReference type="ARBA" id="ARBA00022475"/>
    </source>
</evidence>
<keyword evidence="4 7" id="KW-0812">Transmembrane</keyword>
<feature type="transmembrane region" description="Helical" evidence="7">
    <location>
        <begin position="172"/>
        <end position="192"/>
    </location>
</feature>
<feature type="transmembrane region" description="Helical" evidence="7">
    <location>
        <begin position="342"/>
        <end position="364"/>
    </location>
</feature>
<evidence type="ECO:0000256" key="6">
    <source>
        <dbReference type="ARBA" id="ARBA00023136"/>
    </source>
</evidence>
<evidence type="ECO:0000256" key="5">
    <source>
        <dbReference type="ARBA" id="ARBA00022989"/>
    </source>
</evidence>
<comment type="subcellular location">
    <subcellularLocation>
        <location evidence="1">Cell membrane</location>
        <topology evidence="1">Multi-pass membrane protein</topology>
    </subcellularLocation>
</comment>
<feature type="transmembrane region" description="Helical" evidence="7">
    <location>
        <begin position="82"/>
        <end position="100"/>
    </location>
</feature>
<feature type="transmembrane region" description="Helical" evidence="7">
    <location>
        <begin position="204"/>
        <end position="226"/>
    </location>
</feature>
<feature type="transmembrane region" description="Helical" evidence="7">
    <location>
        <begin position="370"/>
        <end position="393"/>
    </location>
</feature>
<keyword evidence="9" id="KW-1185">Reference proteome</keyword>
<evidence type="ECO:0000313" key="8">
    <source>
        <dbReference type="EMBL" id="PQA55126.1"/>
    </source>
</evidence>
<feature type="transmembrane region" description="Helical" evidence="7">
    <location>
        <begin position="238"/>
        <end position="255"/>
    </location>
</feature>
<organism evidence="8 9">
    <name type="scientific">Siphonobacter curvatus</name>
    <dbReference type="NCBI Taxonomy" id="2094562"/>
    <lineage>
        <taxon>Bacteria</taxon>
        <taxon>Pseudomonadati</taxon>
        <taxon>Bacteroidota</taxon>
        <taxon>Cytophagia</taxon>
        <taxon>Cytophagales</taxon>
        <taxon>Cytophagaceae</taxon>
        <taxon>Siphonobacter</taxon>
    </lineage>
</organism>
<sequence>MQLHHIPLFKPWVSEWLARTVIFSVLLICLSSFALYSSPQSMAGFYGVEPADIQYAMILTYASVVTFLALDYRMIRYFSSRNYLLTGLALLIAGDIICFYTKDWTLFMLCGFVHGMACALSCNILLTMIFPRLQLTRARVIGFTIFYGGLQIATPLYSIYTTIILHYLDFNWVYYGLAMLTLAVSIVVGLTMHGKARLHKKLPLYQLDWVGYLFYTFFCLTVGYILVFGQKLNWFDSSLIRGLVLLAFAVLLLFINREARLKRPLINLRTFKSRNFIVGLLLLFAFYLFKGTTGLTYGYVETILGTDPLHLIPLWVCVILGTVISMFITSRFILTGTPLLKLIIAGFVTMALYYSYMLVFVSVTGTTEDFIVPMFMYGVATGLLFVPIIIFTSSSLPAPIAFNAALVGIFARFAGFCSSIAINNYIQLYTRSAVKEKVRESIHETNPQVLLTLQNIQNSYLKATNDVYTSKEAAHSYFNYLIKEQIWARSTRDYYNLMLVGIVCLIAILLLVPVLKKAWWELQKGKVPS</sequence>
<dbReference type="PANTHER" id="PTHR42718">
    <property type="entry name" value="MAJOR FACILITATOR SUPERFAMILY MULTIDRUG TRANSPORTER MFSC"/>
    <property type="match status" value="1"/>
</dbReference>
<feature type="transmembrane region" description="Helical" evidence="7">
    <location>
        <begin position="276"/>
        <end position="300"/>
    </location>
</feature>
<dbReference type="InterPro" id="IPR036259">
    <property type="entry name" value="MFS_trans_sf"/>
</dbReference>
<dbReference type="AlphaFoldDB" id="A0A2S7IHF3"/>
<reference evidence="9" key="1">
    <citation type="submission" date="2018-02" db="EMBL/GenBank/DDBJ databases">
        <title>Genome sequencing of Solimonas sp. HR-BB.</title>
        <authorList>
            <person name="Lee Y."/>
            <person name="Jeon C.O."/>
        </authorList>
    </citation>
    <scope>NUCLEOTIDE SEQUENCE [LARGE SCALE GENOMIC DNA]</scope>
    <source>
        <strain evidence="9">HR-U</strain>
    </source>
</reference>
<dbReference type="GO" id="GO:0022857">
    <property type="term" value="F:transmembrane transporter activity"/>
    <property type="evidence" value="ECO:0007669"/>
    <property type="project" value="InterPro"/>
</dbReference>
<feature type="transmembrane region" description="Helical" evidence="7">
    <location>
        <begin position="106"/>
        <end position="128"/>
    </location>
</feature>
<feature type="transmembrane region" description="Helical" evidence="7">
    <location>
        <begin position="312"/>
        <end position="330"/>
    </location>
</feature>
<feature type="transmembrane region" description="Helical" evidence="7">
    <location>
        <begin position="400"/>
        <end position="422"/>
    </location>
</feature>
<feature type="transmembrane region" description="Helical" evidence="7">
    <location>
        <begin position="494"/>
        <end position="515"/>
    </location>
</feature>
<proteinExistence type="predicted"/>
<name>A0A2S7IHF3_9BACT</name>
<dbReference type="OrthoDB" id="622032at2"/>
<keyword evidence="6 7" id="KW-0472">Membrane</keyword>
<keyword evidence="2" id="KW-0813">Transport</keyword>
<accession>A0A2S7IHF3</accession>
<evidence type="ECO:0000256" key="4">
    <source>
        <dbReference type="ARBA" id="ARBA00022692"/>
    </source>
</evidence>
<protein>
    <recommendedName>
        <fullName evidence="10">MFS transporter</fullName>
    </recommendedName>
</protein>
<evidence type="ECO:0000256" key="2">
    <source>
        <dbReference type="ARBA" id="ARBA00022448"/>
    </source>
</evidence>
<keyword evidence="3" id="KW-1003">Cell membrane</keyword>
<dbReference type="Proteomes" id="UP000239590">
    <property type="component" value="Unassembled WGS sequence"/>
</dbReference>
<dbReference type="SUPFAM" id="SSF103473">
    <property type="entry name" value="MFS general substrate transporter"/>
    <property type="match status" value="1"/>
</dbReference>
<feature type="transmembrane region" description="Helical" evidence="7">
    <location>
        <begin position="140"/>
        <end position="160"/>
    </location>
</feature>
<dbReference type="EMBL" id="PTRA01000005">
    <property type="protein sequence ID" value="PQA55126.1"/>
    <property type="molecule type" value="Genomic_DNA"/>
</dbReference>
<dbReference type="InterPro" id="IPR011701">
    <property type="entry name" value="MFS"/>
</dbReference>
<dbReference type="RefSeq" id="WP_104715442.1">
    <property type="nucleotide sequence ID" value="NZ_PTRA01000005.1"/>
</dbReference>
<evidence type="ECO:0000256" key="7">
    <source>
        <dbReference type="SAM" id="Phobius"/>
    </source>
</evidence>
<evidence type="ECO:0000313" key="9">
    <source>
        <dbReference type="Proteomes" id="UP000239590"/>
    </source>
</evidence>
<dbReference type="PANTHER" id="PTHR42718:SF46">
    <property type="entry name" value="BLR6921 PROTEIN"/>
    <property type="match status" value="1"/>
</dbReference>